<feature type="domain" description="Extradiol ring-cleavage dioxygenase class III enzyme subunit B" evidence="6">
    <location>
        <begin position="35"/>
        <end position="196"/>
    </location>
</feature>
<proteinExistence type="inferred from homology"/>
<name>Q0EZY6_9PROT</name>
<protein>
    <submittedName>
        <fullName evidence="7">Extradiol-type ring-opening dioxygenase</fullName>
    </submittedName>
</protein>
<evidence type="ECO:0000256" key="5">
    <source>
        <dbReference type="ARBA" id="ARBA00023002"/>
    </source>
</evidence>
<dbReference type="Proteomes" id="UP000005297">
    <property type="component" value="Unassembled WGS sequence"/>
</dbReference>
<dbReference type="Gene3D" id="3.40.830.10">
    <property type="entry name" value="LigB-like"/>
    <property type="match status" value="1"/>
</dbReference>
<reference evidence="7 8" key="1">
    <citation type="submission" date="2006-09" db="EMBL/GenBank/DDBJ databases">
        <authorList>
            <person name="Emerson D."/>
            <person name="Ferriera S."/>
            <person name="Johnson J."/>
            <person name="Kravitz S."/>
            <person name="Halpern A."/>
            <person name="Remington K."/>
            <person name="Beeson K."/>
            <person name="Tran B."/>
            <person name="Rogers Y.-H."/>
            <person name="Friedman R."/>
            <person name="Venter J.C."/>
        </authorList>
    </citation>
    <scope>NUCLEOTIDE SEQUENCE [LARGE SCALE GENOMIC DNA]</scope>
    <source>
        <strain evidence="7 8">PV-1</strain>
    </source>
</reference>
<evidence type="ECO:0000256" key="1">
    <source>
        <dbReference type="ARBA" id="ARBA00001947"/>
    </source>
</evidence>
<dbReference type="CDD" id="cd07363">
    <property type="entry name" value="45_DOPA_Dioxygenase"/>
    <property type="match status" value="1"/>
</dbReference>
<evidence type="ECO:0000256" key="3">
    <source>
        <dbReference type="ARBA" id="ARBA00022723"/>
    </source>
</evidence>
<dbReference type="EMBL" id="AATS01000005">
    <property type="protein sequence ID" value="EAU54898.1"/>
    <property type="molecule type" value="Genomic_DNA"/>
</dbReference>
<gene>
    <name evidence="7" type="ORF">SPV1_09393</name>
</gene>
<dbReference type="PANTHER" id="PTHR30096:SF0">
    <property type="entry name" value="4,5-DOPA DIOXYGENASE EXTRADIOL-LIKE PROTEIN"/>
    <property type="match status" value="1"/>
</dbReference>
<evidence type="ECO:0000259" key="6">
    <source>
        <dbReference type="Pfam" id="PF02900"/>
    </source>
</evidence>
<evidence type="ECO:0000313" key="8">
    <source>
        <dbReference type="Proteomes" id="UP000005297"/>
    </source>
</evidence>
<dbReference type="FunCoup" id="Q0EZY6">
    <property type="interactions" value="196"/>
</dbReference>
<sequence>MKQPAWFLGHGAPFHTLGDNLFTRFWQTLPGRLPVQPRAVLCISAHWQEPKLTIAGRTAKPAIQHDFYGFSEELYRISWPVPDGNDEGCWLLEQLEATGIAVSEAPERAFDHGVWTPLRRVWPLMPLPLFQLSLVTGWQGEDYLLLGQKLARLREQGILIIGSGNLTHNLQDLDWHATQGTAVSWATDFMEALEQAIVTRDSEALVAPLQLPHGKHAHPTLEHYWPLLPVIASGDIEPEALIREWTFGTLAMHSYTL</sequence>
<dbReference type="eggNOG" id="COG3384">
    <property type="taxonomic scope" value="Bacteria"/>
</dbReference>
<comment type="caution">
    <text evidence="7">The sequence shown here is derived from an EMBL/GenBank/DDBJ whole genome shotgun (WGS) entry which is preliminary data.</text>
</comment>
<dbReference type="OrthoDB" id="5289554at2"/>
<accession>Q0EZY6</accession>
<dbReference type="PIRSF" id="PIRSF006157">
    <property type="entry name" value="Doxgns_DODA"/>
    <property type="match status" value="1"/>
</dbReference>
<evidence type="ECO:0000256" key="2">
    <source>
        <dbReference type="ARBA" id="ARBA00007581"/>
    </source>
</evidence>
<keyword evidence="8" id="KW-1185">Reference proteome</keyword>
<keyword evidence="3" id="KW-0479">Metal-binding</keyword>
<keyword evidence="7" id="KW-0223">Dioxygenase</keyword>
<dbReference type="SUPFAM" id="SSF53213">
    <property type="entry name" value="LigB-like"/>
    <property type="match status" value="1"/>
</dbReference>
<keyword evidence="5" id="KW-0560">Oxidoreductase</keyword>
<dbReference type="Pfam" id="PF02900">
    <property type="entry name" value="LigB"/>
    <property type="match status" value="1"/>
</dbReference>
<dbReference type="AlphaFoldDB" id="Q0EZY6"/>
<comment type="cofactor">
    <cofactor evidence="1">
        <name>Zn(2+)</name>
        <dbReference type="ChEBI" id="CHEBI:29105"/>
    </cofactor>
</comment>
<evidence type="ECO:0000256" key="4">
    <source>
        <dbReference type="ARBA" id="ARBA00022833"/>
    </source>
</evidence>
<keyword evidence="4" id="KW-0862">Zinc</keyword>
<dbReference type="PANTHER" id="PTHR30096">
    <property type="entry name" value="4,5-DOPA DIOXYGENASE EXTRADIOL-LIKE PROTEIN"/>
    <property type="match status" value="1"/>
</dbReference>
<dbReference type="InParanoid" id="Q0EZY6"/>
<dbReference type="HOGENOM" id="CLU_046582_2_1_0"/>
<dbReference type="RefSeq" id="WP_009849399.1">
    <property type="nucleotide sequence ID" value="NZ_DS022294.1"/>
</dbReference>
<dbReference type="GO" id="GO:0008270">
    <property type="term" value="F:zinc ion binding"/>
    <property type="evidence" value="ECO:0007669"/>
    <property type="project" value="InterPro"/>
</dbReference>
<dbReference type="GO" id="GO:0016702">
    <property type="term" value="F:oxidoreductase activity, acting on single donors with incorporation of molecular oxygen, incorporation of two atoms of oxygen"/>
    <property type="evidence" value="ECO:0007669"/>
    <property type="project" value="UniProtKB-ARBA"/>
</dbReference>
<dbReference type="GO" id="GO:0008198">
    <property type="term" value="F:ferrous iron binding"/>
    <property type="evidence" value="ECO:0007669"/>
    <property type="project" value="InterPro"/>
</dbReference>
<organism evidence="7 8">
    <name type="scientific">Mariprofundus ferrooxydans PV-1</name>
    <dbReference type="NCBI Taxonomy" id="314345"/>
    <lineage>
        <taxon>Bacteria</taxon>
        <taxon>Pseudomonadati</taxon>
        <taxon>Pseudomonadota</taxon>
        <taxon>Candidatius Mariprofundia</taxon>
        <taxon>Mariprofundales</taxon>
        <taxon>Mariprofundaceae</taxon>
        <taxon>Mariprofundus</taxon>
    </lineage>
</organism>
<evidence type="ECO:0000313" key="7">
    <source>
        <dbReference type="EMBL" id="EAU54898.1"/>
    </source>
</evidence>
<dbReference type="InterPro" id="IPR004183">
    <property type="entry name" value="Xdiol_dOase_suB"/>
</dbReference>
<comment type="similarity">
    <text evidence="2">Belongs to the DODA-type extradiol aromatic ring-opening dioxygenase family.</text>
</comment>
<dbReference type="InterPro" id="IPR014436">
    <property type="entry name" value="Extradiol_dOase_DODA"/>
</dbReference>
<dbReference type="STRING" id="314344.AL013_11295"/>